<feature type="compositionally biased region" description="Polar residues" evidence="2">
    <location>
        <begin position="70"/>
        <end position="79"/>
    </location>
</feature>
<feature type="compositionally biased region" description="Acidic residues" evidence="2">
    <location>
        <begin position="355"/>
        <end position="365"/>
    </location>
</feature>
<evidence type="ECO:0000313" key="5">
    <source>
        <dbReference type="Proteomes" id="UP001234581"/>
    </source>
</evidence>
<dbReference type="AlphaFoldDB" id="A0AAD7V2D5"/>
<feature type="region of interest" description="Disordered" evidence="2">
    <location>
        <begin position="585"/>
        <end position="609"/>
    </location>
</feature>
<feature type="compositionally biased region" description="Acidic residues" evidence="2">
    <location>
        <begin position="393"/>
        <end position="422"/>
    </location>
</feature>
<dbReference type="SUPFAM" id="SSF50729">
    <property type="entry name" value="PH domain-like"/>
    <property type="match status" value="1"/>
</dbReference>
<dbReference type="Gene3D" id="2.30.29.30">
    <property type="entry name" value="Pleckstrin-homology domain (PH domain)/Phosphotyrosine-binding domain (PTB)"/>
    <property type="match status" value="1"/>
</dbReference>
<dbReference type="CDD" id="cd00171">
    <property type="entry name" value="Sec7"/>
    <property type="match status" value="1"/>
</dbReference>
<reference evidence="4 5" key="1">
    <citation type="submission" date="2023-03" db="EMBL/GenBank/DDBJ databases">
        <title>Genome sequence of Lichtheimia ornata CBS 291.66.</title>
        <authorList>
            <person name="Mohabir J.T."/>
            <person name="Shea T.P."/>
            <person name="Kurbessoian T."/>
            <person name="Berby B."/>
            <person name="Fontaine J."/>
            <person name="Livny J."/>
            <person name="Gnirke A."/>
            <person name="Stajich J.E."/>
            <person name="Cuomo C.A."/>
        </authorList>
    </citation>
    <scope>NUCLEOTIDE SEQUENCE [LARGE SCALE GENOMIC DNA]</scope>
    <source>
        <strain evidence="4">CBS 291.66</strain>
    </source>
</reference>
<feature type="region of interest" description="Disordered" evidence="2">
    <location>
        <begin position="1"/>
        <end position="147"/>
    </location>
</feature>
<feature type="compositionally biased region" description="Low complexity" evidence="2">
    <location>
        <begin position="240"/>
        <end position="272"/>
    </location>
</feature>
<feature type="compositionally biased region" description="Low complexity" evidence="2">
    <location>
        <begin position="13"/>
        <end position="23"/>
    </location>
</feature>
<dbReference type="Gene3D" id="1.10.1000.11">
    <property type="entry name" value="Arf Nucleotide-binding Site Opener,domain 2"/>
    <property type="match status" value="1"/>
</dbReference>
<protein>
    <recommendedName>
        <fullName evidence="3">SEC7 domain-containing protein</fullName>
    </recommendedName>
</protein>
<dbReference type="InterPro" id="IPR035999">
    <property type="entry name" value="Sec7_dom_sf"/>
</dbReference>
<dbReference type="InterPro" id="IPR001849">
    <property type="entry name" value="PH_domain"/>
</dbReference>
<dbReference type="PANTHER" id="PTHR10663">
    <property type="entry name" value="GUANYL-NUCLEOTIDE EXCHANGE FACTOR"/>
    <property type="match status" value="1"/>
</dbReference>
<evidence type="ECO:0000313" key="4">
    <source>
        <dbReference type="EMBL" id="KAJ8658074.1"/>
    </source>
</evidence>
<organism evidence="4 5">
    <name type="scientific">Lichtheimia ornata</name>
    <dbReference type="NCBI Taxonomy" id="688661"/>
    <lineage>
        <taxon>Eukaryota</taxon>
        <taxon>Fungi</taxon>
        <taxon>Fungi incertae sedis</taxon>
        <taxon>Mucoromycota</taxon>
        <taxon>Mucoromycotina</taxon>
        <taxon>Mucoromycetes</taxon>
        <taxon>Mucorales</taxon>
        <taxon>Lichtheimiaceae</taxon>
        <taxon>Lichtheimia</taxon>
    </lineage>
</organism>
<dbReference type="GeneID" id="83213492"/>
<feature type="compositionally biased region" description="Low complexity" evidence="2">
    <location>
        <begin position="50"/>
        <end position="64"/>
    </location>
</feature>
<dbReference type="Pfam" id="PF01369">
    <property type="entry name" value="Sec7"/>
    <property type="match status" value="1"/>
</dbReference>
<feature type="compositionally biased region" description="Low complexity" evidence="2">
    <location>
        <begin position="121"/>
        <end position="132"/>
    </location>
</feature>
<feature type="compositionally biased region" description="Basic and acidic residues" evidence="2">
    <location>
        <begin position="523"/>
        <end position="551"/>
    </location>
</feature>
<feature type="region of interest" description="Disordered" evidence="2">
    <location>
        <begin position="338"/>
        <end position="562"/>
    </location>
</feature>
<dbReference type="SMART" id="SM00222">
    <property type="entry name" value="Sec7"/>
    <property type="match status" value="1"/>
</dbReference>
<feature type="domain" description="SEC7" evidence="3">
    <location>
        <begin position="525"/>
        <end position="774"/>
    </location>
</feature>
<dbReference type="RefSeq" id="XP_058342987.1">
    <property type="nucleotide sequence ID" value="XM_058486113.1"/>
</dbReference>
<dbReference type="InterPro" id="IPR011993">
    <property type="entry name" value="PH-like_dom_sf"/>
</dbReference>
<dbReference type="GO" id="GO:0005085">
    <property type="term" value="F:guanyl-nucleotide exchange factor activity"/>
    <property type="evidence" value="ECO:0007669"/>
    <property type="project" value="InterPro"/>
</dbReference>
<feature type="compositionally biased region" description="Polar residues" evidence="2">
    <location>
        <begin position="338"/>
        <end position="349"/>
    </location>
</feature>
<accession>A0AAD7V2D5</accession>
<feature type="region of interest" description="Disordered" evidence="2">
    <location>
        <begin position="164"/>
        <end position="326"/>
    </location>
</feature>
<keyword evidence="1" id="KW-0175">Coiled coil</keyword>
<feature type="compositionally biased region" description="Low complexity" evidence="2">
    <location>
        <begin position="827"/>
        <end position="855"/>
    </location>
</feature>
<dbReference type="PANTHER" id="PTHR10663:SF373">
    <property type="entry name" value="PH AND SEC7 DOMAIN-CONTAINING PROTEIN C11E3.11C"/>
    <property type="match status" value="1"/>
</dbReference>
<evidence type="ECO:0000256" key="2">
    <source>
        <dbReference type="SAM" id="MobiDB-lite"/>
    </source>
</evidence>
<name>A0AAD7V2D5_9FUNG</name>
<evidence type="ECO:0000256" key="1">
    <source>
        <dbReference type="SAM" id="Coils"/>
    </source>
</evidence>
<keyword evidence="5" id="KW-1185">Reference proteome</keyword>
<dbReference type="SMART" id="SM00233">
    <property type="entry name" value="PH"/>
    <property type="match status" value="1"/>
</dbReference>
<dbReference type="Proteomes" id="UP001234581">
    <property type="component" value="Unassembled WGS sequence"/>
</dbReference>
<dbReference type="GO" id="GO:0032012">
    <property type="term" value="P:regulation of ARF protein signal transduction"/>
    <property type="evidence" value="ECO:0007669"/>
    <property type="project" value="InterPro"/>
</dbReference>
<dbReference type="InterPro" id="IPR023394">
    <property type="entry name" value="Sec7_C_sf"/>
</dbReference>
<feature type="compositionally biased region" description="Pro residues" evidence="2">
    <location>
        <begin position="199"/>
        <end position="221"/>
    </location>
</feature>
<dbReference type="Pfam" id="PF15410">
    <property type="entry name" value="PH_9"/>
    <property type="match status" value="1"/>
</dbReference>
<feature type="compositionally biased region" description="Basic residues" evidence="2">
    <location>
        <begin position="186"/>
        <end position="195"/>
    </location>
</feature>
<comment type="caution">
    <text evidence="4">The sequence shown here is derived from an EMBL/GenBank/DDBJ whole genome shotgun (WGS) entry which is preliminary data.</text>
</comment>
<dbReference type="InterPro" id="IPR041681">
    <property type="entry name" value="PH_9"/>
</dbReference>
<sequence>MLPNSRIVPPPSHSMSTHSSQPHQDAYRKRSLSAAAPPSHYHHHNQQQRSDMSSSKQHSKSFLSRFRAYPQSNGSINSKPPTPYSYHEQQHRPHTMSTSSSMDSISDSKYASRQRHASMISTSRSTTDAAATPNDAVYKKPNQKGAIKGGLGRIFRKLSRANDEDDDMLDDAPRVRPISGDSGHRIASRTPHRHNIPLAPAPPTPPQSTPSSRSPPPPPPTKSTIVPDTTIADIPSDYLVRPPVHRSVSSSAATTTTTYHSNKQIQQPQQHPQLPPTPPPSSSSTPSPTSQSRGYYQPRKTQPPATYSIYSTFGPDPTNENASNTVDDLTRIVNTNVQRRTQTITSPSSILLEHNDDDDDTDDDEHSSNRHLTFDVTPIATIQEESRSISESDKEDDDDDDDDDEESESEEEEEVEEEDDVFVDATGSSQDDIEREKRLSKRLSGGHFGSAGGLMIATTQQQKQQRRRSRPPPEDIAQAMLNWKRHSGGAGKRFSGAAWAAAAADLAEKKPPTQKQQQDEQQDMDKEQVRQKAAEALTGKRSEEIKKEDKPPQPTTTKIAADTSKFLTDNSSFWKDTDTDLFQVHDPRLDSSSTSTSDQSQDAKEAAQHLWDEDNVITSRERIAEWLGQGKPHNAEVLVHYMDKFEFSHMRLDNAFRKLCSKLYFKAEAQQIDRILEVFANRYWTCNPDTILRTADVVYAVVYSVLLLNTDLHVAQGNYTRMTRQEFIRNTMAAVHDQRSVSDEIESGSSKFSKEWEADVEAYLRELYTSVKQYQILQPLSRRSTIAHDPFDKRGSILNGRRVVGLKRSVGSIIRRSTLVTDEVQPRVSSSSNARPSSPSSRRESFSSIGSSTSFGSRARASSLQHSFQPMINFMEAHSSILFENRPPYIKEGVVMRKHLLENANQKAKHREWRECLLQVTEGELKMYALQSGADVDRRSVLRASSASFANLSDKGSLQSSAASFGGVPSSKWAASSQPLASLVLNHTLSNILPPPGYNRQRPHVFAIQQPDGGVYLFQTASQEQCNEWVATCNYWAARESKEPLPGGVSNMEYGWGGCLHDVVIHKETDEVHVQGNDDPDAVNIFDWKPPTPPLVSSTLEEEQQLEVLKKHLNALEQEIDDHRELKRKILAKFPSKSQNHYKAITNWEAKSKYLLHDIIKYQNYCDALEKSIQEQQKAAEKSPVSPAEATDIHLDYTETSVDLVKEIGEELRAARILIT</sequence>
<feature type="compositionally biased region" description="Low complexity" evidence="2">
    <location>
        <begin position="282"/>
        <end position="292"/>
    </location>
</feature>
<gene>
    <name evidence="4" type="ORF">O0I10_006081</name>
</gene>
<dbReference type="PROSITE" id="PS50190">
    <property type="entry name" value="SEC7"/>
    <property type="match status" value="1"/>
</dbReference>
<feature type="compositionally biased region" description="Low complexity" evidence="2">
    <location>
        <begin position="590"/>
        <end position="600"/>
    </location>
</feature>
<evidence type="ECO:0000259" key="3">
    <source>
        <dbReference type="PROSITE" id="PS50190"/>
    </source>
</evidence>
<dbReference type="EMBL" id="JARTCD010000026">
    <property type="protein sequence ID" value="KAJ8658074.1"/>
    <property type="molecule type" value="Genomic_DNA"/>
</dbReference>
<proteinExistence type="predicted"/>
<feature type="compositionally biased region" description="Low complexity" evidence="2">
    <location>
        <begin position="95"/>
        <end position="108"/>
    </location>
</feature>
<dbReference type="InterPro" id="IPR000904">
    <property type="entry name" value="Sec7_dom"/>
</dbReference>
<feature type="region of interest" description="Disordered" evidence="2">
    <location>
        <begin position="824"/>
        <end position="855"/>
    </location>
</feature>
<dbReference type="SUPFAM" id="SSF48425">
    <property type="entry name" value="Sec7 domain"/>
    <property type="match status" value="1"/>
</dbReference>
<feature type="compositionally biased region" description="Polar residues" evidence="2">
    <location>
        <begin position="299"/>
        <end position="311"/>
    </location>
</feature>
<feature type="coiled-coil region" evidence="1">
    <location>
        <begin position="1099"/>
        <end position="1133"/>
    </location>
</feature>